<proteinExistence type="predicted"/>
<organism evidence="1 2">
    <name type="scientific">Microbulbifer okhotskensis</name>
    <dbReference type="NCBI Taxonomy" id="2926617"/>
    <lineage>
        <taxon>Bacteria</taxon>
        <taxon>Pseudomonadati</taxon>
        <taxon>Pseudomonadota</taxon>
        <taxon>Gammaproteobacteria</taxon>
        <taxon>Cellvibrionales</taxon>
        <taxon>Microbulbiferaceae</taxon>
        <taxon>Microbulbifer</taxon>
    </lineage>
</organism>
<accession>A0A9X2EN76</accession>
<dbReference type="AlphaFoldDB" id="A0A9X2EN76"/>
<comment type="caution">
    <text evidence="1">The sequence shown here is derived from an EMBL/GenBank/DDBJ whole genome shotgun (WGS) entry which is preliminary data.</text>
</comment>
<keyword evidence="2" id="KW-1185">Reference proteome</keyword>
<evidence type="ECO:0000313" key="1">
    <source>
        <dbReference type="EMBL" id="MCO1335329.1"/>
    </source>
</evidence>
<dbReference type="EMBL" id="JALBWM010000059">
    <property type="protein sequence ID" value="MCO1335329.1"/>
    <property type="molecule type" value="Genomic_DNA"/>
</dbReference>
<protein>
    <submittedName>
        <fullName evidence="1">Regulatory protein GemA</fullName>
    </submittedName>
</protein>
<dbReference type="RefSeq" id="WP_252469224.1">
    <property type="nucleotide sequence ID" value="NZ_JALBWM010000059.1"/>
</dbReference>
<gene>
    <name evidence="1" type="ORF">MO867_13405</name>
</gene>
<name>A0A9X2EN76_9GAMM</name>
<dbReference type="InterPro" id="IPR009363">
    <property type="entry name" value="Phage_Mu_Gp16"/>
</dbReference>
<dbReference type="Pfam" id="PF06252">
    <property type="entry name" value="GemA"/>
    <property type="match status" value="1"/>
</dbReference>
<reference evidence="1" key="1">
    <citation type="journal article" date="2022" name="Arch. Microbiol.">
        <title>Microbulbifer okhotskensis sp. nov., isolated from a deep bottom sediment of the Okhotsk Sea.</title>
        <authorList>
            <person name="Romanenko L."/>
            <person name="Kurilenko V."/>
            <person name="Otstavnykh N."/>
            <person name="Velansky P."/>
            <person name="Isaeva M."/>
            <person name="Mikhailov V."/>
        </authorList>
    </citation>
    <scope>NUCLEOTIDE SEQUENCE</scope>
    <source>
        <strain evidence="1">OS29</strain>
    </source>
</reference>
<sequence>MAEKSNRQRELAKIHIARAELCMDDDTYRQLLQQVGKVDSAAKLDAVGRSKLLHRFRELGWKPKQAKQKVTARQPQDRKVRALWLELAKRGIVRDSSERALASYVKRQTGVERLDWLNGLQVTKVIESLKAWLDREENKGGKQ</sequence>
<dbReference type="Proteomes" id="UP001139028">
    <property type="component" value="Unassembled WGS sequence"/>
</dbReference>
<evidence type="ECO:0000313" key="2">
    <source>
        <dbReference type="Proteomes" id="UP001139028"/>
    </source>
</evidence>